<proteinExistence type="inferred from homology"/>
<comment type="catalytic activity">
    <reaction evidence="7">
        <text>a 2'-deoxycytidine in DNA + S-adenosyl-L-methionine = an N(4)-methyl-2'-deoxycytidine in DNA + S-adenosyl-L-homocysteine + H(+)</text>
        <dbReference type="Rhea" id="RHEA:16857"/>
        <dbReference type="Rhea" id="RHEA-COMP:11369"/>
        <dbReference type="Rhea" id="RHEA-COMP:13674"/>
        <dbReference type="ChEBI" id="CHEBI:15378"/>
        <dbReference type="ChEBI" id="CHEBI:57856"/>
        <dbReference type="ChEBI" id="CHEBI:59789"/>
        <dbReference type="ChEBI" id="CHEBI:85452"/>
        <dbReference type="ChEBI" id="CHEBI:137933"/>
        <dbReference type="EC" id="2.1.1.113"/>
    </reaction>
</comment>
<keyword evidence="6" id="KW-0238">DNA-binding</keyword>
<dbReference type="GO" id="GO:0009007">
    <property type="term" value="F:site-specific DNA-methyltransferase (adenine-specific) activity"/>
    <property type="evidence" value="ECO:0007669"/>
    <property type="project" value="TreeGrafter"/>
</dbReference>
<keyword evidence="2 10" id="KW-0489">Methyltransferase</keyword>
<evidence type="ECO:0000256" key="6">
    <source>
        <dbReference type="ARBA" id="ARBA00023125"/>
    </source>
</evidence>
<evidence type="ECO:0000313" key="10">
    <source>
        <dbReference type="EMBL" id="TDP60915.1"/>
    </source>
</evidence>
<evidence type="ECO:0000313" key="11">
    <source>
        <dbReference type="Proteomes" id="UP000295260"/>
    </source>
</evidence>
<keyword evidence="3 10" id="KW-0808">Transferase</keyword>
<accession>A0A4R6QER4</accession>
<keyword evidence="4" id="KW-0949">S-adenosyl-L-methionine</keyword>
<reference evidence="10 11" key="1">
    <citation type="submission" date="2019-03" db="EMBL/GenBank/DDBJ databases">
        <title>Genomic Encyclopedia of Archaeal and Bacterial Type Strains, Phase II (KMG-II): from individual species to whole genera.</title>
        <authorList>
            <person name="Goeker M."/>
        </authorList>
    </citation>
    <scope>NUCLEOTIDE SEQUENCE [LARGE SCALE GENOMIC DNA]</scope>
    <source>
        <strain evidence="10 11">DSM 25687</strain>
    </source>
</reference>
<dbReference type="PRINTS" id="PR00508">
    <property type="entry name" value="S21N4MTFRASE"/>
</dbReference>
<dbReference type="EMBL" id="SNXR01000011">
    <property type="protein sequence ID" value="TDP60915.1"/>
    <property type="molecule type" value="Genomic_DNA"/>
</dbReference>
<dbReference type="InterPro" id="IPR002941">
    <property type="entry name" value="DNA_methylase_N4/N6"/>
</dbReference>
<protein>
    <recommendedName>
        <fullName evidence="8">Methyltransferase</fullName>
        <ecNumber evidence="8">2.1.1.-</ecNumber>
    </recommendedName>
</protein>
<evidence type="ECO:0000256" key="5">
    <source>
        <dbReference type="ARBA" id="ARBA00022747"/>
    </source>
</evidence>
<dbReference type="Proteomes" id="UP000295260">
    <property type="component" value="Unassembled WGS sequence"/>
</dbReference>
<dbReference type="GO" id="GO:0005737">
    <property type="term" value="C:cytoplasm"/>
    <property type="evidence" value="ECO:0007669"/>
    <property type="project" value="TreeGrafter"/>
</dbReference>
<comment type="caution">
    <text evidence="10">The sequence shown here is derived from an EMBL/GenBank/DDBJ whole genome shotgun (WGS) entry which is preliminary data.</text>
</comment>
<dbReference type="RefSeq" id="WP_133531875.1">
    <property type="nucleotide sequence ID" value="NZ_SNXR01000011.1"/>
</dbReference>
<dbReference type="PANTHER" id="PTHR13370:SF3">
    <property type="entry name" value="TRNA (GUANINE(10)-N2)-METHYLTRANSFERASE HOMOLOG"/>
    <property type="match status" value="1"/>
</dbReference>
<dbReference type="GO" id="GO:0015667">
    <property type="term" value="F:site-specific DNA-methyltransferase (cytosine-N4-specific) activity"/>
    <property type="evidence" value="ECO:0007669"/>
    <property type="project" value="UniProtKB-EC"/>
</dbReference>
<dbReference type="PANTHER" id="PTHR13370">
    <property type="entry name" value="RNA METHYLASE-RELATED"/>
    <property type="match status" value="1"/>
</dbReference>
<organism evidence="10 11">
    <name type="scientific">Flavobacterium dankookense</name>
    <dbReference type="NCBI Taxonomy" id="706186"/>
    <lineage>
        <taxon>Bacteria</taxon>
        <taxon>Pseudomonadati</taxon>
        <taxon>Bacteroidota</taxon>
        <taxon>Flavobacteriia</taxon>
        <taxon>Flavobacteriales</taxon>
        <taxon>Flavobacteriaceae</taxon>
        <taxon>Flavobacterium</taxon>
    </lineage>
</organism>
<evidence type="ECO:0000259" key="9">
    <source>
        <dbReference type="Pfam" id="PF01555"/>
    </source>
</evidence>
<dbReference type="GO" id="GO:0008170">
    <property type="term" value="F:N-methyltransferase activity"/>
    <property type="evidence" value="ECO:0007669"/>
    <property type="project" value="InterPro"/>
</dbReference>
<dbReference type="AlphaFoldDB" id="A0A4R6QER4"/>
<dbReference type="GO" id="GO:0003677">
    <property type="term" value="F:DNA binding"/>
    <property type="evidence" value="ECO:0007669"/>
    <property type="project" value="UniProtKB-KW"/>
</dbReference>
<dbReference type="Pfam" id="PF01555">
    <property type="entry name" value="N6_N4_Mtase"/>
    <property type="match status" value="1"/>
</dbReference>
<dbReference type="EC" id="2.1.1.-" evidence="8"/>
<evidence type="ECO:0000256" key="7">
    <source>
        <dbReference type="ARBA" id="ARBA00049120"/>
    </source>
</evidence>
<keyword evidence="5" id="KW-0680">Restriction system</keyword>
<dbReference type="GO" id="GO:0032259">
    <property type="term" value="P:methylation"/>
    <property type="evidence" value="ECO:0007669"/>
    <property type="project" value="UniProtKB-KW"/>
</dbReference>
<keyword evidence="11" id="KW-1185">Reference proteome</keyword>
<dbReference type="InterPro" id="IPR029063">
    <property type="entry name" value="SAM-dependent_MTases_sf"/>
</dbReference>
<evidence type="ECO:0000256" key="3">
    <source>
        <dbReference type="ARBA" id="ARBA00022679"/>
    </source>
</evidence>
<evidence type="ECO:0000256" key="2">
    <source>
        <dbReference type="ARBA" id="ARBA00022603"/>
    </source>
</evidence>
<evidence type="ECO:0000256" key="8">
    <source>
        <dbReference type="RuleBase" id="RU362026"/>
    </source>
</evidence>
<dbReference type="PROSITE" id="PS00093">
    <property type="entry name" value="N4_MTASE"/>
    <property type="match status" value="1"/>
</dbReference>
<feature type="domain" description="DNA methylase N-4/N-6" evidence="9">
    <location>
        <begin position="24"/>
        <end position="262"/>
    </location>
</feature>
<dbReference type="InterPro" id="IPR017985">
    <property type="entry name" value="MeTrfase_CN4_CS"/>
</dbReference>
<gene>
    <name evidence="10" type="ORF">BC748_0517</name>
</gene>
<dbReference type="GO" id="GO:0009307">
    <property type="term" value="P:DNA restriction-modification system"/>
    <property type="evidence" value="ECO:0007669"/>
    <property type="project" value="UniProtKB-KW"/>
</dbReference>
<dbReference type="InterPro" id="IPR001091">
    <property type="entry name" value="RM_Methyltransferase"/>
</dbReference>
<name>A0A4R6QER4_9FLAO</name>
<evidence type="ECO:0000256" key="4">
    <source>
        <dbReference type="ARBA" id="ARBA00022691"/>
    </source>
</evidence>
<dbReference type="SUPFAM" id="SSF53335">
    <property type="entry name" value="S-adenosyl-L-methionine-dependent methyltransferases"/>
    <property type="match status" value="1"/>
</dbReference>
<dbReference type="Gene3D" id="3.40.50.150">
    <property type="entry name" value="Vaccinia Virus protein VP39"/>
    <property type="match status" value="1"/>
</dbReference>
<evidence type="ECO:0000256" key="1">
    <source>
        <dbReference type="ARBA" id="ARBA00010203"/>
    </source>
</evidence>
<sequence>MEIRTDLYLGDSKNMLKKLKDNSVDLIVTSPPYADQRKSTYGGIHPDKYVEWFLPISKELLRVLKPTGTFVLNIKEKVVDGERSTYVMELIIAMRKQGWFWTEEFMWHKKNSYPGKWPNRFRDSWERLLQFNKQKHFNMYQEEVMVPMGDWAKTRLKKLSETDKTRDNSKVGSGFGKNISNWVDREMAYPSNVLHLATECNNKKHSAAFPEELPEWFIKLFTKEQDVVLDPFMGSGTTLTVANRMRRHSIGIDIIPEYYDMVREQLKPVALYILEPKPTYEQIEPEGRIAIR</sequence>
<dbReference type="OrthoDB" id="9800801at2"/>
<comment type="similarity">
    <text evidence="1">Belongs to the N(4)/N(6)-methyltransferase family. N(4) subfamily.</text>
</comment>